<organism evidence="1 2">
    <name type="scientific">Acanthoscelides obtectus</name>
    <name type="common">Bean weevil</name>
    <name type="synonym">Bruchus obtectus</name>
    <dbReference type="NCBI Taxonomy" id="200917"/>
    <lineage>
        <taxon>Eukaryota</taxon>
        <taxon>Metazoa</taxon>
        <taxon>Ecdysozoa</taxon>
        <taxon>Arthropoda</taxon>
        <taxon>Hexapoda</taxon>
        <taxon>Insecta</taxon>
        <taxon>Pterygota</taxon>
        <taxon>Neoptera</taxon>
        <taxon>Endopterygota</taxon>
        <taxon>Coleoptera</taxon>
        <taxon>Polyphaga</taxon>
        <taxon>Cucujiformia</taxon>
        <taxon>Chrysomeloidea</taxon>
        <taxon>Chrysomelidae</taxon>
        <taxon>Bruchinae</taxon>
        <taxon>Bruchini</taxon>
        <taxon>Acanthoscelides</taxon>
    </lineage>
</organism>
<dbReference type="EMBL" id="CAKOFQ010007513">
    <property type="protein sequence ID" value="CAH2002831.1"/>
    <property type="molecule type" value="Genomic_DNA"/>
</dbReference>
<evidence type="ECO:0000313" key="2">
    <source>
        <dbReference type="Proteomes" id="UP001152888"/>
    </source>
</evidence>
<comment type="caution">
    <text evidence="1">The sequence shown here is derived from an EMBL/GenBank/DDBJ whole genome shotgun (WGS) entry which is preliminary data.</text>
</comment>
<evidence type="ECO:0000313" key="1">
    <source>
        <dbReference type="EMBL" id="CAH2002831.1"/>
    </source>
</evidence>
<proteinExistence type="predicted"/>
<name>A0A9P0LUE2_ACAOB</name>
<accession>A0A9P0LUE2</accession>
<keyword evidence="2" id="KW-1185">Reference proteome</keyword>
<dbReference type="OrthoDB" id="6773961at2759"/>
<dbReference type="Proteomes" id="UP001152888">
    <property type="component" value="Unassembled WGS sequence"/>
</dbReference>
<sequence length="407" mass="46803">MKNRYKHKRLEKQEDRDRYKRILNEELETANIEELYTMYTISQATEGNKLKYTKQRKACKKLFRGKKRKDKGRQLCEIEELYKNGEIRNLYQGVKRQKNGFEANTVFIKSNDGQLSADEILARWKDYFEELLNENFREDDEHGINDFEEQERVLDDKPDLDDVKRILGSLKSNKSAGIDEVTGEMLKFGGDKVSEVHVVFIDFNKAYDTRSAVYQALRGLGNSEKVIRLIKLTLQETENRIKVKGRHSEKSKQQPQQAAAAPVVPAPSAPINIPAFDPSKSDAGAMGWCDDMETLATTFKWTDFEQLCRAAGALEGDAKDWYDNWHPSNKVWASFRAELCQLYPAKRNLSERLRNASMYRSDQATGYSLKTWVELKKGAKFQKASSVKPKKGEVLSLLKKNAGAQQF</sequence>
<reference evidence="1" key="1">
    <citation type="submission" date="2022-03" db="EMBL/GenBank/DDBJ databases">
        <authorList>
            <person name="Sayadi A."/>
        </authorList>
    </citation>
    <scope>NUCLEOTIDE SEQUENCE</scope>
</reference>
<gene>
    <name evidence="1" type="ORF">ACAOBT_LOCUS27004</name>
</gene>
<protein>
    <submittedName>
        <fullName evidence="1">Uncharacterized protein</fullName>
    </submittedName>
</protein>
<dbReference type="AlphaFoldDB" id="A0A9P0LUE2"/>